<dbReference type="Proteomes" id="UP000499080">
    <property type="component" value="Unassembled WGS sequence"/>
</dbReference>
<reference evidence="1 2" key="1">
    <citation type="journal article" date="2019" name="Sci. Rep.">
        <title>Orb-weaving spider Araneus ventricosus genome elucidates the spidroin gene catalogue.</title>
        <authorList>
            <person name="Kono N."/>
            <person name="Nakamura H."/>
            <person name="Ohtoshi R."/>
            <person name="Moran D.A.P."/>
            <person name="Shinohara A."/>
            <person name="Yoshida Y."/>
            <person name="Fujiwara M."/>
            <person name="Mori M."/>
            <person name="Tomita M."/>
            <person name="Arakawa K."/>
        </authorList>
    </citation>
    <scope>NUCLEOTIDE SEQUENCE [LARGE SCALE GENOMIC DNA]</scope>
</reference>
<sequence>MNSILFPNLPDIPPTSFDLSLANPEFKTVSPKKAAKIQPNNSASPIEISSKFSQHMEIEESAVAPETHIPAINLKFVTDYNLTLQEINRNFPKTLNKLDRGYIRITPDSLEDRENIIEYLDKNKKEYVLSEAPENRPLKVVIKGLPKDHNKEFISRELEENNFKVLRISQFRNFRLKTLHPVFLVEIAKSPSSNNTFKVNRLNLFTVEIQSCRKKQKATMCYNCSDFFHSARNCRCNPRCIKCNGPHETRSCSIKTKIDNPTCINCNEKGHIAS</sequence>
<dbReference type="EMBL" id="BGPR01004349">
    <property type="protein sequence ID" value="GBM98702.1"/>
    <property type="molecule type" value="Genomic_DNA"/>
</dbReference>
<evidence type="ECO:0000313" key="1">
    <source>
        <dbReference type="EMBL" id="GBM98702.1"/>
    </source>
</evidence>
<keyword evidence="2" id="KW-1185">Reference proteome</keyword>
<protein>
    <submittedName>
        <fullName evidence="1">Uncharacterized protein</fullName>
    </submittedName>
</protein>
<dbReference type="OrthoDB" id="7487068at2759"/>
<gene>
    <name evidence="1" type="ORF">AVEN_105638_1</name>
</gene>
<organism evidence="1 2">
    <name type="scientific">Araneus ventricosus</name>
    <name type="common">Orbweaver spider</name>
    <name type="synonym">Epeira ventricosa</name>
    <dbReference type="NCBI Taxonomy" id="182803"/>
    <lineage>
        <taxon>Eukaryota</taxon>
        <taxon>Metazoa</taxon>
        <taxon>Ecdysozoa</taxon>
        <taxon>Arthropoda</taxon>
        <taxon>Chelicerata</taxon>
        <taxon>Arachnida</taxon>
        <taxon>Araneae</taxon>
        <taxon>Araneomorphae</taxon>
        <taxon>Entelegynae</taxon>
        <taxon>Araneoidea</taxon>
        <taxon>Araneidae</taxon>
        <taxon>Araneus</taxon>
    </lineage>
</organism>
<name>A0A4Y2KBJ6_ARAVE</name>
<evidence type="ECO:0000313" key="2">
    <source>
        <dbReference type="Proteomes" id="UP000499080"/>
    </source>
</evidence>
<comment type="caution">
    <text evidence="1">The sequence shown here is derived from an EMBL/GenBank/DDBJ whole genome shotgun (WGS) entry which is preliminary data.</text>
</comment>
<accession>A0A4Y2KBJ6</accession>
<proteinExistence type="predicted"/>
<dbReference type="AlphaFoldDB" id="A0A4Y2KBJ6"/>